<sequence length="66" mass="7246">MGIERCDEGRDEGRCCCCARGVHASQGWVRTLEQRGTSPVGTCGWMERCMGRQAWTVLSGRLKGLG</sequence>
<accession>A0AA40BQF9</accession>
<reference evidence="1" key="1">
    <citation type="submission" date="2023-06" db="EMBL/GenBank/DDBJ databases">
        <title>Genome-scale phylogeny and comparative genomics of the fungal order Sordariales.</title>
        <authorList>
            <consortium name="Lawrence Berkeley National Laboratory"/>
            <person name="Hensen N."/>
            <person name="Bonometti L."/>
            <person name="Westerberg I."/>
            <person name="Brannstrom I.O."/>
            <person name="Guillou S."/>
            <person name="Cros-Aarteil S."/>
            <person name="Calhoun S."/>
            <person name="Haridas S."/>
            <person name="Kuo A."/>
            <person name="Mondo S."/>
            <person name="Pangilinan J."/>
            <person name="Riley R."/>
            <person name="LaButti K."/>
            <person name="Andreopoulos B."/>
            <person name="Lipzen A."/>
            <person name="Chen C."/>
            <person name="Yanf M."/>
            <person name="Daum C."/>
            <person name="Ng V."/>
            <person name="Clum A."/>
            <person name="Steindorff A."/>
            <person name="Ohm R."/>
            <person name="Martin F."/>
            <person name="Silar P."/>
            <person name="Natvig D."/>
            <person name="Lalanne C."/>
            <person name="Gautier V."/>
            <person name="Ament-velasquez S.L."/>
            <person name="Kruys A."/>
            <person name="Hutchinson M.I."/>
            <person name="Powell A.J."/>
            <person name="Barry K."/>
            <person name="Miller A.N."/>
            <person name="Grigoriev I.V."/>
            <person name="Debuchy R."/>
            <person name="Gladieux P."/>
            <person name="Thoren M.H."/>
            <person name="Johannesson H."/>
        </authorList>
    </citation>
    <scope>NUCLEOTIDE SEQUENCE</scope>
    <source>
        <strain evidence="1">SMH3187-1</strain>
    </source>
</reference>
<gene>
    <name evidence="1" type="ORF">B0T18DRAFT_422135</name>
</gene>
<proteinExistence type="predicted"/>
<dbReference type="AlphaFoldDB" id="A0AA40BQF9"/>
<organism evidence="1 2">
    <name type="scientific">Schizothecium vesticola</name>
    <dbReference type="NCBI Taxonomy" id="314040"/>
    <lineage>
        <taxon>Eukaryota</taxon>
        <taxon>Fungi</taxon>
        <taxon>Dikarya</taxon>
        <taxon>Ascomycota</taxon>
        <taxon>Pezizomycotina</taxon>
        <taxon>Sordariomycetes</taxon>
        <taxon>Sordariomycetidae</taxon>
        <taxon>Sordariales</taxon>
        <taxon>Schizotheciaceae</taxon>
        <taxon>Schizothecium</taxon>
    </lineage>
</organism>
<evidence type="ECO:0000313" key="2">
    <source>
        <dbReference type="Proteomes" id="UP001172155"/>
    </source>
</evidence>
<keyword evidence="2" id="KW-1185">Reference proteome</keyword>
<name>A0AA40BQF9_9PEZI</name>
<protein>
    <submittedName>
        <fullName evidence="1">Uncharacterized protein</fullName>
    </submittedName>
</protein>
<comment type="caution">
    <text evidence="1">The sequence shown here is derived from an EMBL/GenBank/DDBJ whole genome shotgun (WGS) entry which is preliminary data.</text>
</comment>
<dbReference type="Proteomes" id="UP001172155">
    <property type="component" value="Unassembled WGS sequence"/>
</dbReference>
<evidence type="ECO:0000313" key="1">
    <source>
        <dbReference type="EMBL" id="KAK0738489.1"/>
    </source>
</evidence>
<dbReference type="EMBL" id="JAUKUD010000007">
    <property type="protein sequence ID" value="KAK0738489.1"/>
    <property type="molecule type" value="Genomic_DNA"/>
</dbReference>